<sequence length="100" mass="11695">MRYPYQVKFVMGDPLFECTKLCTSGSKGEGSRKNKHLLQTASHRDEEDRFRRHLTLQVPTPLVQNMPFTTVHPNYDRQCFSRQQGRIFRQSLPARLGSQI</sequence>
<evidence type="ECO:0000313" key="2">
    <source>
        <dbReference type="EMBL" id="CAH2258525.1"/>
    </source>
</evidence>
<evidence type="ECO:0000313" key="3">
    <source>
        <dbReference type="Proteomes" id="UP000838756"/>
    </source>
</evidence>
<reference evidence="2" key="1">
    <citation type="submission" date="2022-03" db="EMBL/GenBank/DDBJ databases">
        <authorList>
            <person name="Lindestad O."/>
        </authorList>
    </citation>
    <scope>NUCLEOTIDE SEQUENCE</scope>
</reference>
<name>A0A8S4S6X4_9NEOP</name>
<dbReference type="Proteomes" id="UP000838756">
    <property type="component" value="Unassembled WGS sequence"/>
</dbReference>
<organism evidence="2 3">
    <name type="scientific">Pararge aegeria aegeria</name>
    <dbReference type="NCBI Taxonomy" id="348720"/>
    <lineage>
        <taxon>Eukaryota</taxon>
        <taxon>Metazoa</taxon>
        <taxon>Ecdysozoa</taxon>
        <taxon>Arthropoda</taxon>
        <taxon>Hexapoda</taxon>
        <taxon>Insecta</taxon>
        <taxon>Pterygota</taxon>
        <taxon>Neoptera</taxon>
        <taxon>Endopterygota</taxon>
        <taxon>Lepidoptera</taxon>
        <taxon>Glossata</taxon>
        <taxon>Ditrysia</taxon>
        <taxon>Papilionoidea</taxon>
        <taxon>Nymphalidae</taxon>
        <taxon>Satyrinae</taxon>
        <taxon>Satyrini</taxon>
        <taxon>Parargina</taxon>
        <taxon>Pararge</taxon>
    </lineage>
</organism>
<proteinExistence type="predicted"/>
<accession>A0A8S4S6X4</accession>
<dbReference type="EMBL" id="CAKXAJ010026147">
    <property type="protein sequence ID" value="CAH2258525.1"/>
    <property type="molecule type" value="Genomic_DNA"/>
</dbReference>
<keyword evidence="3" id="KW-1185">Reference proteome</keyword>
<protein>
    <submittedName>
        <fullName evidence="2">Jg12368 protein</fullName>
    </submittedName>
</protein>
<comment type="caution">
    <text evidence="2">The sequence shown here is derived from an EMBL/GenBank/DDBJ whole genome shotgun (WGS) entry which is preliminary data.</text>
</comment>
<dbReference type="AlphaFoldDB" id="A0A8S4S6X4"/>
<evidence type="ECO:0000256" key="1">
    <source>
        <dbReference type="SAM" id="MobiDB-lite"/>
    </source>
</evidence>
<gene>
    <name evidence="2" type="primary">jg12368</name>
    <name evidence="2" type="ORF">PAEG_LOCUS23358</name>
</gene>
<feature type="region of interest" description="Disordered" evidence="1">
    <location>
        <begin position="24"/>
        <end position="44"/>
    </location>
</feature>